<protein>
    <submittedName>
        <fullName evidence="2">Alpha/beta fold hydrolase</fullName>
    </submittedName>
</protein>
<dbReference type="Gene3D" id="3.90.190.10">
    <property type="entry name" value="Protein tyrosine phosphatase superfamily"/>
    <property type="match status" value="1"/>
</dbReference>
<dbReference type="InterPro" id="IPR000340">
    <property type="entry name" value="Dual-sp_phosphatase_cat-dom"/>
</dbReference>
<accession>A0A7Y0L6G0</accession>
<keyword evidence="3" id="KW-1185">Reference proteome</keyword>
<dbReference type="InterPro" id="IPR029021">
    <property type="entry name" value="Prot-tyrosine_phosphatase-like"/>
</dbReference>
<dbReference type="RefSeq" id="WP_169100469.1">
    <property type="nucleotide sequence ID" value="NZ_JABBVZ010000047.1"/>
</dbReference>
<dbReference type="GO" id="GO:0016787">
    <property type="term" value="F:hydrolase activity"/>
    <property type="evidence" value="ECO:0007669"/>
    <property type="project" value="UniProtKB-KW"/>
</dbReference>
<dbReference type="Proteomes" id="UP000533476">
    <property type="component" value="Unassembled WGS sequence"/>
</dbReference>
<dbReference type="InterPro" id="IPR029058">
    <property type="entry name" value="AB_hydrolase_fold"/>
</dbReference>
<organism evidence="2 3">
    <name type="scientific">Sulfobacillus harzensis</name>
    <dbReference type="NCBI Taxonomy" id="2729629"/>
    <lineage>
        <taxon>Bacteria</taxon>
        <taxon>Bacillati</taxon>
        <taxon>Bacillota</taxon>
        <taxon>Clostridia</taxon>
        <taxon>Eubacteriales</taxon>
        <taxon>Clostridiales Family XVII. Incertae Sedis</taxon>
        <taxon>Sulfobacillus</taxon>
    </lineage>
</organism>
<dbReference type="InterPro" id="IPR000387">
    <property type="entry name" value="Tyr_Pase_dom"/>
</dbReference>
<reference evidence="2 3" key="1">
    <citation type="submission" date="2020-04" db="EMBL/GenBank/DDBJ databases">
        <authorList>
            <person name="Zhang R."/>
            <person name="Schippers A."/>
        </authorList>
    </citation>
    <scope>NUCLEOTIDE SEQUENCE [LARGE SCALE GENOMIC DNA]</scope>
    <source>
        <strain evidence="2 3">DSM 109850</strain>
    </source>
</reference>
<dbReference type="InterPro" id="IPR000073">
    <property type="entry name" value="AB_hydrolase_1"/>
</dbReference>
<dbReference type="EMBL" id="JABBVZ010000047">
    <property type="protein sequence ID" value="NMP23310.1"/>
    <property type="molecule type" value="Genomic_DNA"/>
</dbReference>
<dbReference type="InterPro" id="IPR020422">
    <property type="entry name" value="TYR_PHOSPHATASE_DUAL_dom"/>
</dbReference>
<dbReference type="Pfam" id="PF12697">
    <property type="entry name" value="Abhydrolase_6"/>
    <property type="match status" value="1"/>
</dbReference>
<dbReference type="SUPFAM" id="SSF52799">
    <property type="entry name" value="(Phosphotyrosine protein) phosphatases II"/>
    <property type="match status" value="1"/>
</dbReference>
<dbReference type="PROSITE" id="PS50056">
    <property type="entry name" value="TYR_PHOSPHATASE_2"/>
    <property type="match status" value="1"/>
</dbReference>
<dbReference type="SMART" id="SM00195">
    <property type="entry name" value="DSPc"/>
    <property type="match status" value="1"/>
</dbReference>
<dbReference type="PANTHER" id="PTHR43194:SF2">
    <property type="entry name" value="PEROXISOMAL MEMBRANE PROTEIN LPX1"/>
    <property type="match status" value="1"/>
</dbReference>
<dbReference type="Gene3D" id="3.40.50.1820">
    <property type="entry name" value="alpha/beta hydrolase"/>
    <property type="match status" value="1"/>
</dbReference>
<gene>
    <name evidence="2" type="ORF">HIJ39_13270</name>
</gene>
<feature type="domain" description="Tyrosine specific protein phosphatases" evidence="1">
    <location>
        <begin position="57"/>
        <end position="124"/>
    </location>
</feature>
<evidence type="ECO:0000313" key="3">
    <source>
        <dbReference type="Proteomes" id="UP000533476"/>
    </source>
</evidence>
<dbReference type="Pfam" id="PF00782">
    <property type="entry name" value="DSPc"/>
    <property type="match status" value="1"/>
</dbReference>
<evidence type="ECO:0000259" key="1">
    <source>
        <dbReference type="PROSITE" id="PS50056"/>
    </source>
</evidence>
<dbReference type="AlphaFoldDB" id="A0A7Y0L6G0"/>
<keyword evidence="2" id="KW-0378">Hydrolase</keyword>
<dbReference type="SUPFAM" id="SSF53474">
    <property type="entry name" value="alpha/beta-Hydrolases"/>
    <property type="match status" value="1"/>
</dbReference>
<dbReference type="InterPro" id="IPR050228">
    <property type="entry name" value="Carboxylesterase_BioH"/>
</dbReference>
<sequence>MNALSSNIWMGEAGEALAMIRRGVTRLVDLRAEASPPGYAVPVEHFPLQDEMAGQHAMLSQAARRVAELAQRGEVVGVYCQAGNSRTAAVAALALVHGGTDLQDALRAVRQARPSAVPALSLREAMVDLADGWNQQGLRHEHLKLGDLVLHAVHRPGLGRRLVLLHGVYGSWTHWQSVLSELPGVDVWLLDMPGFGESDDWPGSFDHRRYTEMLAQAVRRVAGAGAVLGGYSFGAYLALALLDRYPDLAPAAILVSLAGRVGDASRHWRVEERRFPPHPLFDERLAVVEANLRAIHFGQPDNISRKAVYSTYHNIWRTRLGPRRMREARSSRVPPLAALSRVTKPLLMVWGEHDPYCQPQVGDWAAACRRVRPDMKTRIVPGAAHWVQEERPQEVGGLIRAFVDGVKVPTKEGEEDGL</sequence>
<dbReference type="PANTHER" id="PTHR43194">
    <property type="entry name" value="HYDROLASE ALPHA/BETA FOLD FAMILY"/>
    <property type="match status" value="1"/>
</dbReference>
<name>A0A7Y0L6G0_9FIRM</name>
<proteinExistence type="predicted"/>
<comment type="caution">
    <text evidence="2">The sequence shown here is derived from an EMBL/GenBank/DDBJ whole genome shotgun (WGS) entry which is preliminary data.</text>
</comment>
<evidence type="ECO:0000313" key="2">
    <source>
        <dbReference type="EMBL" id="NMP23310.1"/>
    </source>
</evidence>
<dbReference type="PRINTS" id="PR00111">
    <property type="entry name" value="ABHYDROLASE"/>
</dbReference>